<dbReference type="InterPro" id="IPR015433">
    <property type="entry name" value="PI3/4_kinase"/>
</dbReference>
<feature type="compositionally biased region" description="Basic and acidic residues" evidence="5">
    <location>
        <begin position="1"/>
        <end position="19"/>
    </location>
</feature>
<evidence type="ECO:0000259" key="7">
    <source>
        <dbReference type="PROSITE" id="PS51545"/>
    </source>
</evidence>
<dbReference type="GO" id="GO:0016020">
    <property type="term" value="C:membrane"/>
    <property type="evidence" value="ECO:0007669"/>
    <property type="project" value="TreeGrafter"/>
</dbReference>
<comment type="catalytic activity">
    <reaction evidence="1">
        <text>a 1,2-diacyl-sn-glycero-3-phospho-(1D-myo-inositol) + ATP = a 1,2-diacyl-sn-glycero-3-phospho-(1D-myo-inositol 4-phosphate) + ADP + H(+)</text>
        <dbReference type="Rhea" id="RHEA:19877"/>
        <dbReference type="ChEBI" id="CHEBI:15378"/>
        <dbReference type="ChEBI" id="CHEBI:30616"/>
        <dbReference type="ChEBI" id="CHEBI:57880"/>
        <dbReference type="ChEBI" id="CHEBI:58178"/>
        <dbReference type="ChEBI" id="CHEBI:456216"/>
        <dbReference type="EC" id="2.7.1.67"/>
    </reaction>
</comment>
<dbReference type="InterPro" id="IPR016024">
    <property type="entry name" value="ARM-type_fold"/>
</dbReference>
<feature type="compositionally biased region" description="Basic and acidic residues" evidence="5">
    <location>
        <begin position="137"/>
        <end position="146"/>
    </location>
</feature>
<dbReference type="Proteomes" id="UP000001949">
    <property type="component" value="Unassembled WGS sequence"/>
</dbReference>
<dbReference type="Gene3D" id="1.25.40.70">
    <property type="entry name" value="Phosphatidylinositol 3-kinase, accessory domain (PIK)"/>
    <property type="match status" value="1"/>
</dbReference>
<evidence type="ECO:0000313" key="9">
    <source>
        <dbReference type="Proteomes" id="UP000001949"/>
    </source>
</evidence>
<dbReference type="FunFam" id="1.10.1070.11:FF:000016">
    <property type="entry name" value="PIK1p Phosphatidylinositol 4-kinase"/>
    <property type="match status" value="1"/>
</dbReference>
<feature type="region of interest" description="Disordered" evidence="5">
    <location>
        <begin position="73"/>
        <end position="100"/>
    </location>
</feature>
<feature type="domain" description="PI3K/PI4K catalytic" evidence="6">
    <location>
        <begin position="789"/>
        <end position="1055"/>
    </location>
</feature>
<evidence type="ECO:0000256" key="3">
    <source>
        <dbReference type="ARBA" id="ARBA00022679"/>
    </source>
</evidence>
<organism evidence="8 9">
    <name type="scientific">Theileria parva</name>
    <name type="common">East coast fever infection agent</name>
    <dbReference type="NCBI Taxonomy" id="5875"/>
    <lineage>
        <taxon>Eukaryota</taxon>
        <taxon>Sar</taxon>
        <taxon>Alveolata</taxon>
        <taxon>Apicomplexa</taxon>
        <taxon>Aconoidasida</taxon>
        <taxon>Piroplasmida</taxon>
        <taxon>Theileriidae</taxon>
        <taxon>Theileria</taxon>
    </lineage>
</organism>
<feature type="compositionally biased region" description="Basic and acidic residues" evidence="5">
    <location>
        <begin position="750"/>
        <end position="769"/>
    </location>
</feature>
<evidence type="ECO:0000256" key="5">
    <source>
        <dbReference type="SAM" id="MobiDB-lite"/>
    </source>
</evidence>
<dbReference type="GO" id="GO:0046854">
    <property type="term" value="P:phosphatidylinositol phosphate biosynthetic process"/>
    <property type="evidence" value="ECO:0007669"/>
    <property type="project" value="InterPro"/>
</dbReference>
<dbReference type="STRING" id="5875.Q4N7K0"/>
<dbReference type="KEGG" id="tpv:TP01_0820"/>
<feature type="compositionally biased region" description="Low complexity" evidence="5">
    <location>
        <begin position="651"/>
        <end position="666"/>
    </location>
</feature>
<comment type="caution">
    <text evidence="8">The sequence shown here is derived from an EMBL/GenBank/DDBJ whole genome shotgun (WGS) entry which is preliminary data.</text>
</comment>
<evidence type="ECO:0000256" key="4">
    <source>
        <dbReference type="ARBA" id="ARBA00022777"/>
    </source>
</evidence>
<feature type="region of interest" description="Disordered" evidence="5">
    <location>
        <begin position="137"/>
        <end position="188"/>
    </location>
</feature>
<dbReference type="OMA" id="YEESFAY"/>
<keyword evidence="9" id="KW-1185">Reference proteome</keyword>
<dbReference type="InParanoid" id="Q4N7K0"/>
<dbReference type="EC" id="2.7.1.67" evidence="2"/>
<dbReference type="GO" id="GO:0004430">
    <property type="term" value="F:1-phosphatidylinositol 4-kinase activity"/>
    <property type="evidence" value="ECO:0007669"/>
    <property type="project" value="UniProtKB-EC"/>
</dbReference>
<dbReference type="Gene3D" id="1.10.1070.11">
    <property type="entry name" value="Phosphatidylinositol 3-/4-kinase, catalytic domain"/>
    <property type="match status" value="1"/>
</dbReference>
<dbReference type="SMR" id="Q4N7K0"/>
<dbReference type="SUPFAM" id="SSF48371">
    <property type="entry name" value="ARM repeat"/>
    <property type="match status" value="1"/>
</dbReference>
<feature type="compositionally biased region" description="Polar residues" evidence="5">
    <location>
        <begin position="699"/>
        <end position="749"/>
    </location>
</feature>
<dbReference type="PROSITE" id="PS00916">
    <property type="entry name" value="PI3_4_KINASE_2"/>
    <property type="match status" value="1"/>
</dbReference>
<dbReference type="CDD" id="cd05168">
    <property type="entry name" value="PI4Kc_III_beta"/>
    <property type="match status" value="1"/>
</dbReference>
<dbReference type="AlphaFoldDB" id="Q4N7K0"/>
<dbReference type="GO" id="GO:0005737">
    <property type="term" value="C:cytoplasm"/>
    <property type="evidence" value="ECO:0007669"/>
    <property type="project" value="TreeGrafter"/>
</dbReference>
<dbReference type="InterPro" id="IPR042236">
    <property type="entry name" value="PI3K_accessory_sf"/>
</dbReference>
<dbReference type="PROSITE" id="PS00915">
    <property type="entry name" value="PI3_4_KINASE_1"/>
    <property type="match status" value="1"/>
</dbReference>
<feature type="region of interest" description="Disordered" evidence="5">
    <location>
        <begin position="640"/>
        <end position="775"/>
    </location>
</feature>
<dbReference type="Gene3D" id="3.30.1010.10">
    <property type="entry name" value="Phosphatidylinositol 3-kinase Catalytic Subunit, Chain A, domain 4"/>
    <property type="match status" value="1"/>
</dbReference>
<feature type="compositionally biased region" description="Basic and acidic residues" evidence="5">
    <location>
        <begin position="28"/>
        <end position="46"/>
    </location>
</feature>
<dbReference type="SMART" id="SM00146">
    <property type="entry name" value="PI3Kc"/>
    <property type="match status" value="1"/>
</dbReference>
<feature type="region of interest" description="Disordered" evidence="5">
    <location>
        <begin position="1"/>
        <end position="53"/>
    </location>
</feature>
<feature type="compositionally biased region" description="Polar residues" evidence="5">
    <location>
        <begin position="640"/>
        <end position="649"/>
    </location>
</feature>
<dbReference type="VEuPathDB" id="PiroplasmaDB:TpMuguga_01g00820"/>
<feature type="compositionally biased region" description="Basic and acidic residues" evidence="5">
    <location>
        <begin position="681"/>
        <end position="696"/>
    </location>
</feature>
<sequence length="1070" mass="123025">MEVEENKDINPPESLDRNPESSSTTHSSDVEHEDDKLEQSSLKEERNEDLEEQIEKNCEGLSFHTAVSSEIHEIDHNFYNNEPEHEHMNSAESNEHEESDQPYVILSETNNELNNHSMEEVDDSLLNDFERTLHLRDIHKGKDTRSKSSSQRTETSKSRHSSKSHESTERSKRKSSRRSQQFGTSENPIDITEMTVDCGSLLELYQNDYFDAFMHMYHLYHKKEPGVHEYLVNMLYTKRTDEEISFYLPQLCQLSISKYGKSSLHRFLLDKASVSMHFALQLSWFYQAAIDDHIPKCDRLTQKMTQDTEMAVVNSKLITPVSFSRPSSEMSISENTSFPCLLDRRLLLESFSRRKTSQKPDLYNLFTNVNSLLGAKIPTSLVHNTFMLSTPTSKVKLVGVHPKLGNAIVLETHPILDYTQDLHLELQKLMMKQRRLNYFNTLNNFVELCMQNSSLLTTESKRDARDPLLRVFASALNEWMLLRRCIVAAYEESFAYTGLSLPFDYINKPQKHYIYNLNGYSSVHNNDQALLQILRIVESETKIFFSRKRAPFVFYVEMGNLDEDIELISYNSNKDRETGMKDLYVFESIVKDLLNYELLTPEQVEAIKNPLECIRYALDMLPQESLERYNIFVEDKANTDSSYNYSKSQTSDDSFAVSSANSSYSNTDENPVTEVDSLSECESKSNENTDYVRIDPDSSETSPNLANSVQNGDTHVQNQVPDTNTPNQVGDTNTSVQNGDSSPNSNRDSTPVDKESSDSTKESPRDGDAKTLNVKNLSPQEVRKIVFAETFDQKKEKIRRKSPYGNLKSWDLHAFVIKGNDDLRQEKMANQVLESFRRIFAKANLPLWLRPIEILVTGSNSGIMEFLHDTYSVDVIKRKFNAESLAPVFEKLFYSNIYEARKNFIESHAAYSIVSYLLQVKDRHNGNILLDPYGHVIHIDYGFCLSNFPGKLISFETSPFKLTKEYLDVIEGGNSDNFVYFKTLITKGLLEVRKHVDEVVLLVEMMTTANKMPCFLAGTTYTIEMFKERFMLNQSEEACIRKITEMIDASVNSFSTVQYDTYQRLTNGIL</sequence>
<dbReference type="InterPro" id="IPR001263">
    <property type="entry name" value="PI3K_accessory_dom"/>
</dbReference>
<dbReference type="InterPro" id="IPR049160">
    <property type="entry name" value="PI4KB-PIK1_PIK"/>
</dbReference>
<evidence type="ECO:0000256" key="2">
    <source>
        <dbReference type="ARBA" id="ARBA00012169"/>
    </source>
</evidence>
<dbReference type="InterPro" id="IPR011009">
    <property type="entry name" value="Kinase-like_dom_sf"/>
</dbReference>
<dbReference type="InterPro" id="IPR036940">
    <property type="entry name" value="PI3/4_kinase_cat_sf"/>
</dbReference>
<keyword evidence="4 8" id="KW-0418">Kinase</keyword>
<dbReference type="Pfam" id="PF00454">
    <property type="entry name" value="PI3_PI4_kinase"/>
    <property type="match status" value="1"/>
</dbReference>
<keyword evidence="3" id="KW-0808">Transferase</keyword>
<dbReference type="EMBL" id="AAGK01000001">
    <property type="protein sequence ID" value="EAN34058.1"/>
    <property type="molecule type" value="Genomic_DNA"/>
</dbReference>
<dbReference type="eggNOG" id="KOG0903">
    <property type="taxonomic scope" value="Eukaryota"/>
</dbReference>
<dbReference type="GO" id="GO:0048015">
    <property type="term" value="P:phosphatidylinositol-mediated signaling"/>
    <property type="evidence" value="ECO:0007669"/>
    <property type="project" value="TreeGrafter"/>
</dbReference>
<reference evidence="8 9" key="1">
    <citation type="journal article" date="2005" name="Science">
        <title>Genome sequence of Theileria parva, a bovine pathogen that transforms lymphocytes.</title>
        <authorList>
            <person name="Gardner M.J."/>
            <person name="Bishop R."/>
            <person name="Shah T."/>
            <person name="de Villiers E.P."/>
            <person name="Carlton J.M."/>
            <person name="Hall N."/>
            <person name="Ren Q."/>
            <person name="Paulsen I.T."/>
            <person name="Pain A."/>
            <person name="Berriman M."/>
            <person name="Wilson R.J.M."/>
            <person name="Sato S."/>
            <person name="Ralph S.A."/>
            <person name="Mann D.J."/>
            <person name="Xiong Z."/>
            <person name="Shallom S.J."/>
            <person name="Weidman J."/>
            <person name="Jiang L."/>
            <person name="Lynn J."/>
            <person name="Weaver B."/>
            <person name="Shoaibi A."/>
            <person name="Domingo A.R."/>
            <person name="Wasawo D."/>
            <person name="Crabtree J."/>
            <person name="Wortman J.R."/>
            <person name="Haas B."/>
            <person name="Angiuoli S.V."/>
            <person name="Creasy T.H."/>
            <person name="Lu C."/>
            <person name="Suh B."/>
            <person name="Silva J.C."/>
            <person name="Utterback T.R."/>
            <person name="Feldblyum T.V."/>
            <person name="Pertea M."/>
            <person name="Allen J."/>
            <person name="Nierman W.C."/>
            <person name="Taracha E.L.N."/>
            <person name="Salzberg S.L."/>
            <person name="White O.R."/>
            <person name="Fitzhugh H.A."/>
            <person name="Morzaria S."/>
            <person name="Venter J.C."/>
            <person name="Fraser C.M."/>
            <person name="Nene V."/>
        </authorList>
    </citation>
    <scope>NUCLEOTIDE SEQUENCE [LARGE SCALE GENOMIC DNA]</scope>
    <source>
        <strain evidence="8 9">Muguga</strain>
    </source>
</reference>
<evidence type="ECO:0000259" key="6">
    <source>
        <dbReference type="PROSITE" id="PS50290"/>
    </source>
</evidence>
<dbReference type="InterPro" id="IPR018936">
    <property type="entry name" value="PI3/4_kinase_CS"/>
</dbReference>
<dbReference type="PANTHER" id="PTHR10048">
    <property type="entry name" value="PHOSPHATIDYLINOSITOL KINASE"/>
    <property type="match status" value="1"/>
</dbReference>
<evidence type="ECO:0000313" key="8">
    <source>
        <dbReference type="EMBL" id="EAN34058.1"/>
    </source>
</evidence>
<dbReference type="SUPFAM" id="SSF56112">
    <property type="entry name" value="Protein kinase-like (PK-like)"/>
    <property type="match status" value="1"/>
</dbReference>
<dbReference type="FunCoup" id="Q4N7K0">
    <property type="interactions" value="3"/>
</dbReference>
<dbReference type="Pfam" id="PF21245">
    <property type="entry name" value="PI4KB-PIK1_PIK"/>
    <property type="match status" value="1"/>
</dbReference>
<proteinExistence type="predicted"/>
<dbReference type="GeneID" id="3503166"/>
<accession>Q4N7K0</accession>
<dbReference type="PROSITE" id="PS51545">
    <property type="entry name" value="PIK_HELICAL"/>
    <property type="match status" value="1"/>
</dbReference>
<feature type="compositionally biased region" description="Basic and acidic residues" evidence="5">
    <location>
        <begin position="73"/>
        <end position="96"/>
    </location>
</feature>
<dbReference type="InterPro" id="IPR000403">
    <property type="entry name" value="PI3/4_kinase_cat_dom"/>
</dbReference>
<dbReference type="PROSITE" id="PS50290">
    <property type="entry name" value="PI3_4_KINASE_3"/>
    <property type="match status" value="1"/>
</dbReference>
<dbReference type="InterPro" id="IPR057754">
    <property type="entry name" value="PI4-kinase_beta/PIK1_cat"/>
</dbReference>
<gene>
    <name evidence="8" type="ordered locus">TP01_0820</name>
</gene>
<evidence type="ECO:0000256" key="1">
    <source>
        <dbReference type="ARBA" id="ARBA00001686"/>
    </source>
</evidence>
<dbReference type="PANTHER" id="PTHR10048:SF22">
    <property type="entry name" value="PHOSPHATIDYLINOSITOL 4-KINASE BETA"/>
    <property type="match status" value="1"/>
</dbReference>
<name>Q4N7K0_THEPA</name>
<feature type="domain" description="PIK helical" evidence="7">
    <location>
        <begin position="107"/>
        <end position="311"/>
    </location>
</feature>
<protein>
    <recommendedName>
        <fullName evidence="2">1-phosphatidylinositol 4-kinase</fullName>
        <ecNumber evidence="2">2.7.1.67</ecNumber>
    </recommendedName>
</protein>